<name>A0A0F9HJE9_9ZZZZ</name>
<sequence>MILTIELSNTEYIAVMDSLAEAIIAFGGYRTRSNHERSVHALELEHLRTLLAEACINHYGRCKACDQTAERCTA</sequence>
<accession>A0A0F9HJE9</accession>
<dbReference type="AlphaFoldDB" id="A0A0F9HJE9"/>
<dbReference type="EMBL" id="LAZR01016718">
    <property type="protein sequence ID" value="KKM03292.1"/>
    <property type="molecule type" value="Genomic_DNA"/>
</dbReference>
<reference evidence="1" key="1">
    <citation type="journal article" date="2015" name="Nature">
        <title>Complex archaea that bridge the gap between prokaryotes and eukaryotes.</title>
        <authorList>
            <person name="Spang A."/>
            <person name="Saw J.H."/>
            <person name="Jorgensen S.L."/>
            <person name="Zaremba-Niedzwiedzka K."/>
            <person name="Martijn J."/>
            <person name="Lind A.E."/>
            <person name="van Eijk R."/>
            <person name="Schleper C."/>
            <person name="Guy L."/>
            <person name="Ettema T.J."/>
        </authorList>
    </citation>
    <scope>NUCLEOTIDE SEQUENCE</scope>
</reference>
<protein>
    <submittedName>
        <fullName evidence="1">Uncharacterized protein</fullName>
    </submittedName>
</protein>
<proteinExistence type="predicted"/>
<organism evidence="1">
    <name type="scientific">marine sediment metagenome</name>
    <dbReference type="NCBI Taxonomy" id="412755"/>
    <lineage>
        <taxon>unclassified sequences</taxon>
        <taxon>metagenomes</taxon>
        <taxon>ecological metagenomes</taxon>
    </lineage>
</organism>
<gene>
    <name evidence="1" type="ORF">LCGC14_1775900</name>
</gene>
<comment type="caution">
    <text evidence="1">The sequence shown here is derived from an EMBL/GenBank/DDBJ whole genome shotgun (WGS) entry which is preliminary data.</text>
</comment>
<evidence type="ECO:0000313" key="1">
    <source>
        <dbReference type="EMBL" id="KKM03292.1"/>
    </source>
</evidence>